<dbReference type="STRING" id="1033731.SAMN05444145_105260"/>
<keyword evidence="2" id="KW-0732">Signal</keyword>
<dbReference type="Proteomes" id="UP000183253">
    <property type="component" value="Unassembled WGS sequence"/>
</dbReference>
<gene>
    <name evidence="3" type="ORF">SAMN05444145_105260</name>
</gene>
<dbReference type="OrthoDB" id="9814548at2"/>
<feature type="signal peptide" evidence="2">
    <location>
        <begin position="1"/>
        <end position="22"/>
    </location>
</feature>
<dbReference type="GO" id="GO:0003755">
    <property type="term" value="F:peptidyl-prolyl cis-trans isomerase activity"/>
    <property type="evidence" value="ECO:0007669"/>
    <property type="project" value="InterPro"/>
</dbReference>
<feature type="region of interest" description="Disordered" evidence="1">
    <location>
        <begin position="232"/>
        <end position="251"/>
    </location>
</feature>
<sequence>MKLITRFLYLPAACIVLLASCAKEQTESYDKFEDQALEAYMTQKHPELLENLQTEGGYYVDVLEPGKADAKPVNDTICWVKFDFSGRDLSGNIALTRRASEAYQLGTFTKYTHYVPYYRYCGTANAGLIEGTYLAMRNTLYLGEKYAKDNNLDREFLLREGAKVRLYMPSRVVGSGGLGGDGGYEGQYSLSAKRPLIMEMEVVGIDKNPLEAEGSLVDAFAKGNGGMVMYTKDGEDGTEKRPTDPKDEKHPYNRTERWVSACDTVAQLYVNVKYDPAKTLAGDKFTFTFSDPENNVSNKPYNVGYEPYNGSDLEKDIADVLVKRFHGEGDDYKAYEGVDKLESDSVGLDGTAKIWYIGRFLDGFIFDTNIDEVKEIIYGEVTSEGEALSYKPEDGGLITAFYYTVPNLRYGQWAAFVTTSTNAYGTSGKSGSSTTSSSGNGYSSSYYDYLNYLNYSQMYYGNSGLYGGYYGDYYGYGGLGGYGYGGGYYGGYGYDYGSTGETSTTTTVTTEIPSFAPLIFQFYIEPAED</sequence>
<evidence type="ECO:0000256" key="2">
    <source>
        <dbReference type="SAM" id="SignalP"/>
    </source>
</evidence>
<protein>
    <recommendedName>
        <fullName evidence="5">Peptidylprolyl isomerase</fullName>
    </recommendedName>
</protein>
<accession>A0A1H4DFF0</accession>
<keyword evidence="4" id="KW-1185">Reference proteome</keyword>
<dbReference type="Gene3D" id="3.10.50.40">
    <property type="match status" value="1"/>
</dbReference>
<dbReference type="RefSeq" id="WP_010260806.1">
    <property type="nucleotide sequence ID" value="NZ_CAEG01000005.1"/>
</dbReference>
<evidence type="ECO:0000256" key="1">
    <source>
        <dbReference type="SAM" id="MobiDB-lite"/>
    </source>
</evidence>
<evidence type="ECO:0000313" key="4">
    <source>
        <dbReference type="Proteomes" id="UP000183253"/>
    </source>
</evidence>
<evidence type="ECO:0000313" key="3">
    <source>
        <dbReference type="EMBL" id="SEA71278.1"/>
    </source>
</evidence>
<organism evidence="3 4">
    <name type="scientific">Alistipes timonensis JC136</name>
    <dbReference type="NCBI Taxonomy" id="1033731"/>
    <lineage>
        <taxon>Bacteria</taxon>
        <taxon>Pseudomonadati</taxon>
        <taxon>Bacteroidota</taxon>
        <taxon>Bacteroidia</taxon>
        <taxon>Bacteroidales</taxon>
        <taxon>Rikenellaceae</taxon>
        <taxon>Alistipes</taxon>
    </lineage>
</organism>
<reference evidence="3 4" key="1">
    <citation type="submission" date="2016-10" db="EMBL/GenBank/DDBJ databases">
        <authorList>
            <person name="de Groot N.N."/>
        </authorList>
    </citation>
    <scope>NUCLEOTIDE SEQUENCE [LARGE SCALE GENOMIC DNA]</scope>
    <source>
        <strain evidence="3 4">DSM 25383</strain>
    </source>
</reference>
<dbReference type="PROSITE" id="PS51257">
    <property type="entry name" value="PROKAR_LIPOPROTEIN"/>
    <property type="match status" value="1"/>
</dbReference>
<dbReference type="EMBL" id="FNRI01000005">
    <property type="protein sequence ID" value="SEA71278.1"/>
    <property type="molecule type" value="Genomic_DNA"/>
</dbReference>
<proteinExistence type="predicted"/>
<dbReference type="AlphaFoldDB" id="A0A1H4DFF0"/>
<dbReference type="SUPFAM" id="SSF54534">
    <property type="entry name" value="FKBP-like"/>
    <property type="match status" value="1"/>
</dbReference>
<name>A0A1H4DFF0_9BACT</name>
<evidence type="ECO:0008006" key="5">
    <source>
        <dbReference type="Google" id="ProtNLM"/>
    </source>
</evidence>
<feature type="chain" id="PRO_5010194388" description="Peptidylprolyl isomerase" evidence="2">
    <location>
        <begin position="23"/>
        <end position="529"/>
    </location>
</feature>
<dbReference type="InterPro" id="IPR046357">
    <property type="entry name" value="PPIase_dom_sf"/>
</dbReference>